<comment type="caution">
    <text evidence="1">The sequence shown here is derived from an EMBL/GenBank/DDBJ whole genome shotgun (WGS) entry which is preliminary data.</text>
</comment>
<gene>
    <name evidence="1" type="ORF">NPIL_638971</name>
</gene>
<evidence type="ECO:0000313" key="1">
    <source>
        <dbReference type="EMBL" id="GFU18762.1"/>
    </source>
</evidence>
<accession>A0A8X6QHE0</accession>
<keyword evidence="2" id="KW-1185">Reference proteome</keyword>
<dbReference type="AlphaFoldDB" id="A0A8X6QHE0"/>
<organism evidence="1 2">
    <name type="scientific">Nephila pilipes</name>
    <name type="common">Giant wood spider</name>
    <name type="synonym">Nephila maculata</name>
    <dbReference type="NCBI Taxonomy" id="299642"/>
    <lineage>
        <taxon>Eukaryota</taxon>
        <taxon>Metazoa</taxon>
        <taxon>Ecdysozoa</taxon>
        <taxon>Arthropoda</taxon>
        <taxon>Chelicerata</taxon>
        <taxon>Arachnida</taxon>
        <taxon>Araneae</taxon>
        <taxon>Araneomorphae</taxon>
        <taxon>Entelegynae</taxon>
        <taxon>Araneoidea</taxon>
        <taxon>Nephilidae</taxon>
        <taxon>Nephila</taxon>
    </lineage>
</organism>
<protein>
    <submittedName>
        <fullName evidence="1">Uncharacterized protein</fullName>
    </submittedName>
</protein>
<proteinExistence type="predicted"/>
<dbReference type="EMBL" id="BMAW01080254">
    <property type="protein sequence ID" value="GFU18762.1"/>
    <property type="molecule type" value="Genomic_DNA"/>
</dbReference>
<dbReference type="PROSITE" id="PS51257">
    <property type="entry name" value="PROKAR_LIPOPROTEIN"/>
    <property type="match status" value="1"/>
</dbReference>
<name>A0A8X6QHE0_NEPPI</name>
<feature type="non-terminal residue" evidence="1">
    <location>
        <position position="73"/>
    </location>
</feature>
<sequence length="73" mass="7789">MLARFPRSVLNSSQSVSYVGLLGCILKAFQVSSPRCSSLEPSPHAQRPLLSVPSSATFPYPPTLGHSDFPVSS</sequence>
<evidence type="ECO:0000313" key="2">
    <source>
        <dbReference type="Proteomes" id="UP000887013"/>
    </source>
</evidence>
<reference evidence="1" key="1">
    <citation type="submission" date="2020-08" db="EMBL/GenBank/DDBJ databases">
        <title>Multicomponent nature underlies the extraordinary mechanical properties of spider dragline silk.</title>
        <authorList>
            <person name="Kono N."/>
            <person name="Nakamura H."/>
            <person name="Mori M."/>
            <person name="Yoshida Y."/>
            <person name="Ohtoshi R."/>
            <person name="Malay A.D."/>
            <person name="Moran D.A.P."/>
            <person name="Tomita M."/>
            <person name="Numata K."/>
            <person name="Arakawa K."/>
        </authorList>
    </citation>
    <scope>NUCLEOTIDE SEQUENCE</scope>
</reference>
<dbReference type="Proteomes" id="UP000887013">
    <property type="component" value="Unassembled WGS sequence"/>
</dbReference>